<dbReference type="PIRSF" id="PIRSF017082">
    <property type="entry name" value="YflP"/>
    <property type="match status" value="1"/>
</dbReference>
<keyword evidence="4" id="KW-1185">Reference proteome</keyword>
<comment type="similarity">
    <text evidence="1">Belongs to the UPF0065 (bug) family.</text>
</comment>
<dbReference type="EMBL" id="JACYFT010000002">
    <property type="protein sequence ID" value="MBD8050744.1"/>
    <property type="molecule type" value="Genomic_DNA"/>
</dbReference>
<dbReference type="PANTHER" id="PTHR42928:SF5">
    <property type="entry name" value="BLR1237 PROTEIN"/>
    <property type="match status" value="1"/>
</dbReference>
<organism evidence="3 4">
    <name type="scientific">Limnohabitans radicicola</name>
    <dbReference type="NCBI Taxonomy" id="2771427"/>
    <lineage>
        <taxon>Bacteria</taxon>
        <taxon>Pseudomonadati</taxon>
        <taxon>Pseudomonadota</taxon>
        <taxon>Betaproteobacteria</taxon>
        <taxon>Burkholderiales</taxon>
        <taxon>Comamonadaceae</taxon>
        <taxon>Limnohabitans</taxon>
    </lineage>
</organism>
<dbReference type="Pfam" id="PF03401">
    <property type="entry name" value="TctC"/>
    <property type="match status" value="1"/>
</dbReference>
<dbReference type="Gene3D" id="3.40.190.150">
    <property type="entry name" value="Bordetella uptake gene, domain 1"/>
    <property type="match status" value="1"/>
</dbReference>
<reference evidence="3" key="1">
    <citation type="submission" date="2020-09" db="EMBL/GenBank/DDBJ databases">
        <title>Genome seq and assembly of Limnohabitants sp.</title>
        <authorList>
            <person name="Chhetri G."/>
        </authorList>
    </citation>
    <scope>NUCLEOTIDE SEQUENCE</scope>
    <source>
        <strain evidence="3">JUR4</strain>
    </source>
</reference>
<dbReference type="InterPro" id="IPR005064">
    <property type="entry name" value="BUG"/>
</dbReference>
<name>A0A927FG26_9BURK</name>
<proteinExistence type="inferred from homology"/>
<gene>
    <name evidence="3" type="ORF">IC609_09315</name>
</gene>
<feature type="chain" id="PRO_5038077992" evidence="2">
    <location>
        <begin position="27"/>
        <end position="324"/>
    </location>
</feature>
<accession>A0A927FG26</accession>
<evidence type="ECO:0000313" key="4">
    <source>
        <dbReference type="Proteomes" id="UP000647424"/>
    </source>
</evidence>
<dbReference type="Proteomes" id="UP000647424">
    <property type="component" value="Unassembled WGS sequence"/>
</dbReference>
<dbReference type="SUPFAM" id="SSF53850">
    <property type="entry name" value="Periplasmic binding protein-like II"/>
    <property type="match status" value="1"/>
</dbReference>
<evidence type="ECO:0000313" key="3">
    <source>
        <dbReference type="EMBL" id="MBD8050744.1"/>
    </source>
</evidence>
<evidence type="ECO:0000256" key="1">
    <source>
        <dbReference type="ARBA" id="ARBA00006987"/>
    </source>
</evidence>
<evidence type="ECO:0000256" key="2">
    <source>
        <dbReference type="SAM" id="SignalP"/>
    </source>
</evidence>
<dbReference type="AlphaFoldDB" id="A0A927FG26"/>
<dbReference type="InterPro" id="IPR042100">
    <property type="entry name" value="Bug_dom1"/>
</dbReference>
<protein>
    <submittedName>
        <fullName evidence="3">Tripartite tricarboxylate transporter substrate binding protein</fullName>
    </submittedName>
</protein>
<feature type="signal peptide" evidence="2">
    <location>
        <begin position="1"/>
        <end position="26"/>
    </location>
</feature>
<comment type="caution">
    <text evidence="3">The sequence shown here is derived from an EMBL/GenBank/DDBJ whole genome shotgun (WGS) entry which is preliminary data.</text>
</comment>
<dbReference type="PANTHER" id="PTHR42928">
    <property type="entry name" value="TRICARBOXYLATE-BINDING PROTEIN"/>
    <property type="match status" value="1"/>
</dbReference>
<dbReference type="CDD" id="cd13578">
    <property type="entry name" value="PBP2_Bug27"/>
    <property type="match status" value="1"/>
</dbReference>
<dbReference type="RefSeq" id="WP_191819228.1">
    <property type="nucleotide sequence ID" value="NZ_JACYFT010000002.1"/>
</dbReference>
<keyword evidence="2" id="KW-0732">Signal</keyword>
<sequence length="324" mass="33883">MQRRTFNARLATTGLALFMASSAALAAWPEGKPISIVVPYAPGGTADALARLIAQHLGPKLGTSVVVVNKAGASGVIGAQAVAQASPDGFTVLYDATPFSINPHLQKLPYDADKDLIPVTQVGVTPMLMTVPKASPYATAADLIKAGKAQPGKLTFASGGQGTVQYMAPELMNQAAGVNMLHIPYKSGGLAITGTIAAEVDMGFFNLPAISSHVKGGTVKALAITSAQRNPLFPDVPTVAEVIGKPYESYEWNGVFLPRGTPAEIVNRLNAALREVLAMPEIKAKFDSLGSRIVASSPEDFRKYLTAESGRWAATVKAAGIKKE</sequence>
<dbReference type="Gene3D" id="3.40.190.10">
    <property type="entry name" value="Periplasmic binding protein-like II"/>
    <property type="match status" value="1"/>
</dbReference>